<proteinExistence type="inferred from homology"/>
<keyword evidence="7" id="KW-1185">Reference proteome</keyword>
<dbReference type="GO" id="GO:0008379">
    <property type="term" value="F:thioredoxin peroxidase activity"/>
    <property type="evidence" value="ECO:0007669"/>
    <property type="project" value="TreeGrafter"/>
</dbReference>
<dbReference type="PANTHER" id="PTHR10681:SF128">
    <property type="entry name" value="THIOREDOXIN-DEPENDENT PEROXIDE REDUCTASE, MITOCHONDRIAL"/>
    <property type="match status" value="1"/>
</dbReference>
<dbReference type="InterPro" id="IPR013766">
    <property type="entry name" value="Thioredoxin_domain"/>
</dbReference>
<dbReference type="Gene3D" id="3.40.30.10">
    <property type="entry name" value="Glutaredoxin"/>
    <property type="match status" value="1"/>
</dbReference>
<reference evidence="6" key="3">
    <citation type="submission" date="2021-06" db="EMBL/GenBank/DDBJ databases">
        <title>Chromosome-level genome assembly for S. haematobium.</title>
        <authorList>
            <person name="Stroehlein A.J."/>
        </authorList>
    </citation>
    <scope>NUCLEOTIDE SEQUENCE</scope>
</reference>
<name>A0A922ITF8_SCHHA</name>
<comment type="caution">
    <text evidence="6">The sequence shown here is derived from an EMBL/GenBank/DDBJ whole genome shotgun (WGS) entry which is preliminary data.</text>
</comment>
<dbReference type="GO" id="GO:0005739">
    <property type="term" value="C:mitochondrion"/>
    <property type="evidence" value="ECO:0007669"/>
    <property type="project" value="TreeGrafter"/>
</dbReference>
<dbReference type="GO" id="GO:0033554">
    <property type="term" value="P:cellular response to stress"/>
    <property type="evidence" value="ECO:0007669"/>
    <property type="project" value="TreeGrafter"/>
</dbReference>
<dbReference type="Pfam" id="PF00578">
    <property type="entry name" value="AhpC-TSA"/>
    <property type="match status" value="1"/>
</dbReference>
<dbReference type="EMBL" id="AMPZ03000003">
    <property type="protein sequence ID" value="KAH9587033.1"/>
    <property type="molecule type" value="Genomic_DNA"/>
</dbReference>
<evidence type="ECO:0000313" key="7">
    <source>
        <dbReference type="Proteomes" id="UP000471633"/>
    </source>
</evidence>
<gene>
    <name evidence="6" type="primary">PRDX3_1</name>
    <name evidence="6" type="ORF">MS3_00004926</name>
</gene>
<feature type="domain" description="Thioredoxin" evidence="5">
    <location>
        <begin position="27"/>
        <end position="132"/>
    </location>
</feature>
<dbReference type="InterPro" id="IPR050217">
    <property type="entry name" value="Peroxiredoxin"/>
</dbReference>
<dbReference type="InterPro" id="IPR000866">
    <property type="entry name" value="AhpC/TSA"/>
</dbReference>
<dbReference type="GeneID" id="24594842"/>
<dbReference type="GO" id="GO:0005829">
    <property type="term" value="C:cytosol"/>
    <property type="evidence" value="ECO:0007669"/>
    <property type="project" value="TreeGrafter"/>
</dbReference>
<keyword evidence="3" id="KW-0560">Oxidoreductase</keyword>
<reference evidence="6" key="2">
    <citation type="journal article" date="2019" name="Gigascience">
        <title>High-quality Schistosoma haematobium genome achieved by single-molecule and long-range sequencing.</title>
        <authorList>
            <person name="Stroehlein A.J."/>
            <person name="Korhonen P.K."/>
            <person name="Chong T.M."/>
            <person name="Lim Y.L."/>
            <person name="Chan K.G."/>
            <person name="Webster B."/>
            <person name="Rollinson D."/>
            <person name="Brindley P.J."/>
            <person name="Gasser R.B."/>
            <person name="Young N.D."/>
        </authorList>
    </citation>
    <scope>NUCLEOTIDE SEQUENCE</scope>
</reference>
<dbReference type="PANTHER" id="PTHR10681">
    <property type="entry name" value="THIOREDOXIN PEROXIDASE"/>
    <property type="match status" value="1"/>
</dbReference>
<dbReference type="SUPFAM" id="SSF52833">
    <property type="entry name" value="Thioredoxin-like"/>
    <property type="match status" value="1"/>
</dbReference>
<dbReference type="PROSITE" id="PS51352">
    <property type="entry name" value="THIOREDOXIN_2"/>
    <property type="match status" value="1"/>
</dbReference>
<dbReference type="AlphaFoldDB" id="A0A922ITF8"/>
<protein>
    <recommendedName>
        <fullName evidence="2">thioredoxin-dependent peroxiredoxin</fullName>
        <ecNumber evidence="2">1.11.1.24</ecNumber>
    </recommendedName>
</protein>
<comment type="similarity">
    <text evidence="1">Belongs to the peroxiredoxin family. AhpC/Prx1 subfamily.</text>
</comment>
<evidence type="ECO:0000256" key="2">
    <source>
        <dbReference type="ARBA" id="ARBA00013017"/>
    </source>
</evidence>
<dbReference type="Proteomes" id="UP000471633">
    <property type="component" value="Unassembled WGS sequence"/>
</dbReference>
<evidence type="ECO:0000256" key="3">
    <source>
        <dbReference type="ARBA" id="ARBA00023002"/>
    </source>
</evidence>
<evidence type="ECO:0000256" key="1">
    <source>
        <dbReference type="ARBA" id="ARBA00009796"/>
    </source>
</evidence>
<dbReference type="EC" id="1.11.1.24" evidence="2"/>
<dbReference type="InterPro" id="IPR036249">
    <property type="entry name" value="Thioredoxin-like_sf"/>
</dbReference>
<comment type="catalytic activity">
    <reaction evidence="4">
        <text>a hydroperoxide + [thioredoxin]-dithiol = an alcohol + [thioredoxin]-disulfide + H2O</text>
        <dbReference type="Rhea" id="RHEA:62620"/>
        <dbReference type="Rhea" id="RHEA-COMP:10698"/>
        <dbReference type="Rhea" id="RHEA-COMP:10700"/>
        <dbReference type="ChEBI" id="CHEBI:15377"/>
        <dbReference type="ChEBI" id="CHEBI:29950"/>
        <dbReference type="ChEBI" id="CHEBI:30879"/>
        <dbReference type="ChEBI" id="CHEBI:35924"/>
        <dbReference type="ChEBI" id="CHEBI:50058"/>
        <dbReference type="EC" id="1.11.1.24"/>
    </reaction>
</comment>
<dbReference type="GO" id="GO:0045454">
    <property type="term" value="P:cell redox homeostasis"/>
    <property type="evidence" value="ECO:0007669"/>
    <property type="project" value="TreeGrafter"/>
</dbReference>
<sequence>MLLQVLIKGALRYNRSPVSNLCRHYAAHVQRPAPDFCGTAVVDGQFKEIKLRDYAGKYLVLFFYPLDFTFVCPTELTAFSDRIDEFKNEGVEVVGVSTDSHFSHLAWINTPRRWFRLSTLSTLGRLSKTNYA</sequence>
<organism evidence="6 7">
    <name type="scientific">Schistosoma haematobium</name>
    <name type="common">Blood fluke</name>
    <dbReference type="NCBI Taxonomy" id="6185"/>
    <lineage>
        <taxon>Eukaryota</taxon>
        <taxon>Metazoa</taxon>
        <taxon>Spiralia</taxon>
        <taxon>Lophotrochozoa</taxon>
        <taxon>Platyhelminthes</taxon>
        <taxon>Trematoda</taxon>
        <taxon>Digenea</taxon>
        <taxon>Strigeidida</taxon>
        <taxon>Schistosomatoidea</taxon>
        <taxon>Schistosomatidae</taxon>
        <taxon>Schistosoma</taxon>
    </lineage>
</organism>
<reference evidence="6" key="4">
    <citation type="journal article" date="2022" name="PLoS Pathog.">
        <title>Chromosome-level genome of Schistosoma haematobium underpins genome-wide explorations of molecular variation.</title>
        <authorList>
            <person name="Stroehlein A.J."/>
            <person name="Korhonen P.K."/>
            <person name="Lee V.V."/>
            <person name="Ralph S.A."/>
            <person name="Mentink-Kane M."/>
            <person name="You H."/>
            <person name="McManus D.P."/>
            <person name="Tchuente L.T."/>
            <person name="Stothard J.R."/>
            <person name="Kaur P."/>
            <person name="Dudchenko O."/>
            <person name="Aiden E.L."/>
            <person name="Yang B."/>
            <person name="Yang H."/>
            <person name="Emery A.M."/>
            <person name="Webster B.L."/>
            <person name="Brindley P.J."/>
            <person name="Rollinson D."/>
            <person name="Chang B.C.H."/>
            <person name="Gasser R.B."/>
            <person name="Young N.D."/>
        </authorList>
    </citation>
    <scope>NUCLEOTIDE SEQUENCE</scope>
</reference>
<dbReference type="CTD" id="24594842"/>
<evidence type="ECO:0000259" key="5">
    <source>
        <dbReference type="PROSITE" id="PS51352"/>
    </source>
</evidence>
<reference evidence="6" key="1">
    <citation type="journal article" date="2012" name="Nat. Genet.">
        <title>Whole-genome sequence of Schistosoma haematobium.</title>
        <authorList>
            <person name="Young N.D."/>
            <person name="Jex A.R."/>
            <person name="Li B."/>
            <person name="Liu S."/>
            <person name="Yang L."/>
            <person name="Xiong Z."/>
            <person name="Li Y."/>
            <person name="Cantacessi C."/>
            <person name="Hall R.S."/>
            <person name="Xu X."/>
            <person name="Chen F."/>
            <person name="Wu X."/>
            <person name="Zerlotini A."/>
            <person name="Oliveira G."/>
            <person name="Hofmann A."/>
            <person name="Zhang G."/>
            <person name="Fang X."/>
            <person name="Kang Y."/>
            <person name="Campbell B.E."/>
            <person name="Loukas A."/>
            <person name="Ranganathan S."/>
            <person name="Rollinson D."/>
            <person name="Rinaldi G."/>
            <person name="Brindley P.J."/>
            <person name="Yang H."/>
            <person name="Wang J."/>
            <person name="Wang J."/>
            <person name="Gasser R.B."/>
        </authorList>
    </citation>
    <scope>NUCLEOTIDE SEQUENCE</scope>
</reference>
<dbReference type="GO" id="GO:0006979">
    <property type="term" value="P:response to oxidative stress"/>
    <property type="evidence" value="ECO:0007669"/>
    <property type="project" value="TreeGrafter"/>
</dbReference>
<dbReference type="GO" id="GO:0042744">
    <property type="term" value="P:hydrogen peroxide catabolic process"/>
    <property type="evidence" value="ECO:0007669"/>
    <property type="project" value="TreeGrafter"/>
</dbReference>
<dbReference type="RefSeq" id="XP_051068835.1">
    <property type="nucleotide sequence ID" value="XM_051212912.1"/>
</dbReference>
<evidence type="ECO:0000256" key="4">
    <source>
        <dbReference type="ARBA" id="ARBA00049091"/>
    </source>
</evidence>
<accession>A0A922ITF8</accession>
<evidence type="ECO:0000313" key="6">
    <source>
        <dbReference type="EMBL" id="KAH9587033.1"/>
    </source>
</evidence>